<dbReference type="RefSeq" id="XP_009062523.1">
    <property type="nucleotide sequence ID" value="XM_009064275.1"/>
</dbReference>
<dbReference type="AlphaFoldDB" id="V4BDM0"/>
<feature type="compositionally biased region" description="Low complexity" evidence="1">
    <location>
        <begin position="477"/>
        <end position="496"/>
    </location>
</feature>
<feature type="compositionally biased region" description="Low complexity" evidence="1">
    <location>
        <begin position="543"/>
        <end position="557"/>
    </location>
</feature>
<dbReference type="KEGG" id="lgi:LOTGIDRAFT_166833"/>
<feature type="region of interest" description="Disordered" evidence="1">
    <location>
        <begin position="469"/>
        <end position="515"/>
    </location>
</feature>
<reference evidence="2 3" key="1">
    <citation type="journal article" date="2013" name="Nature">
        <title>Insights into bilaterian evolution from three spiralian genomes.</title>
        <authorList>
            <person name="Simakov O."/>
            <person name="Marletaz F."/>
            <person name="Cho S.J."/>
            <person name="Edsinger-Gonzales E."/>
            <person name="Havlak P."/>
            <person name="Hellsten U."/>
            <person name="Kuo D.H."/>
            <person name="Larsson T."/>
            <person name="Lv J."/>
            <person name="Arendt D."/>
            <person name="Savage R."/>
            <person name="Osoegawa K."/>
            <person name="de Jong P."/>
            <person name="Grimwood J."/>
            <person name="Chapman J.A."/>
            <person name="Shapiro H."/>
            <person name="Aerts A."/>
            <person name="Otillar R.P."/>
            <person name="Terry A.Y."/>
            <person name="Boore J.L."/>
            <person name="Grigoriev I.V."/>
            <person name="Lindberg D.R."/>
            <person name="Seaver E.C."/>
            <person name="Weisblat D.A."/>
            <person name="Putnam N.H."/>
            <person name="Rokhsar D.S."/>
        </authorList>
    </citation>
    <scope>NUCLEOTIDE SEQUENCE [LARGE SCALE GENOMIC DNA]</scope>
</reference>
<feature type="region of interest" description="Disordered" evidence="1">
    <location>
        <begin position="627"/>
        <end position="703"/>
    </location>
</feature>
<feature type="compositionally biased region" description="Polar residues" evidence="1">
    <location>
        <begin position="219"/>
        <end position="232"/>
    </location>
</feature>
<organism evidence="2 3">
    <name type="scientific">Lottia gigantea</name>
    <name type="common">Giant owl limpet</name>
    <dbReference type="NCBI Taxonomy" id="225164"/>
    <lineage>
        <taxon>Eukaryota</taxon>
        <taxon>Metazoa</taxon>
        <taxon>Spiralia</taxon>
        <taxon>Lophotrochozoa</taxon>
        <taxon>Mollusca</taxon>
        <taxon>Gastropoda</taxon>
        <taxon>Patellogastropoda</taxon>
        <taxon>Lottioidea</taxon>
        <taxon>Lottiidae</taxon>
        <taxon>Lottia</taxon>
    </lineage>
</organism>
<dbReference type="OrthoDB" id="6163056at2759"/>
<accession>V4BDM0</accession>
<feature type="compositionally biased region" description="Polar residues" evidence="1">
    <location>
        <begin position="90"/>
        <end position="107"/>
    </location>
</feature>
<feature type="compositionally biased region" description="Polar residues" evidence="1">
    <location>
        <begin position="627"/>
        <end position="637"/>
    </location>
</feature>
<protein>
    <submittedName>
        <fullName evidence="2">Uncharacterized protein</fullName>
    </submittedName>
</protein>
<evidence type="ECO:0000256" key="1">
    <source>
        <dbReference type="SAM" id="MobiDB-lite"/>
    </source>
</evidence>
<evidence type="ECO:0000313" key="2">
    <source>
        <dbReference type="EMBL" id="ESO86829.1"/>
    </source>
</evidence>
<gene>
    <name evidence="2" type="ORF">LOTGIDRAFT_166833</name>
</gene>
<feature type="compositionally biased region" description="Polar residues" evidence="1">
    <location>
        <begin position="116"/>
        <end position="126"/>
    </location>
</feature>
<evidence type="ECO:0000313" key="3">
    <source>
        <dbReference type="Proteomes" id="UP000030746"/>
    </source>
</evidence>
<feature type="region of interest" description="Disordered" evidence="1">
    <location>
        <begin position="421"/>
        <end position="451"/>
    </location>
</feature>
<dbReference type="GeneID" id="20240454"/>
<dbReference type="HOGENOM" id="CLU_297043_0_0_1"/>
<feature type="compositionally biased region" description="Polar residues" evidence="1">
    <location>
        <begin position="169"/>
        <end position="194"/>
    </location>
</feature>
<proteinExistence type="predicted"/>
<feature type="region of interest" description="Disordered" evidence="1">
    <location>
        <begin position="164"/>
        <end position="243"/>
    </location>
</feature>
<feature type="compositionally biased region" description="Polar residues" evidence="1">
    <location>
        <begin position="504"/>
        <end position="515"/>
    </location>
</feature>
<feature type="region of interest" description="Disordered" evidence="1">
    <location>
        <begin position="530"/>
        <end position="561"/>
    </location>
</feature>
<dbReference type="Proteomes" id="UP000030746">
    <property type="component" value="Unassembled WGS sequence"/>
</dbReference>
<feature type="region of interest" description="Disordered" evidence="1">
    <location>
        <begin position="43"/>
        <end position="146"/>
    </location>
</feature>
<dbReference type="CTD" id="20240454"/>
<dbReference type="OMA" id="RQSINMM"/>
<feature type="compositionally biased region" description="Low complexity" evidence="1">
    <location>
        <begin position="638"/>
        <end position="656"/>
    </location>
</feature>
<feature type="compositionally biased region" description="Basic and acidic residues" evidence="1">
    <location>
        <begin position="688"/>
        <end position="699"/>
    </location>
</feature>
<feature type="compositionally biased region" description="Polar residues" evidence="1">
    <location>
        <begin position="428"/>
        <end position="437"/>
    </location>
</feature>
<feature type="region of interest" description="Disordered" evidence="1">
    <location>
        <begin position="341"/>
        <end position="383"/>
    </location>
</feature>
<feature type="compositionally biased region" description="Basic and acidic residues" evidence="1">
    <location>
        <begin position="440"/>
        <end position="451"/>
    </location>
</feature>
<dbReference type="EMBL" id="KB202990">
    <property type="protein sequence ID" value="ESO86829.1"/>
    <property type="molecule type" value="Genomic_DNA"/>
</dbReference>
<name>V4BDM0_LOTGI</name>
<sequence length="1015" mass="111357">MAKSGDYHDNDSVIDSDAVYQTFNSAKNSFLSVPSEERTMNPYVNVIGGNKGRPLSARGLPPPPTQSFIASSPGESLHPYVNFPPRPTEGSRSFSANSKLQPGQTSSGHDHPSPSPTSALGTQQYVSGLDPNSAFYRKSEKEREYEEIDEIAECIESDYYRKNMYPTKPQANNQSYQERPTISTSGSMQASTPASGAASGKGSIVQVPARPVPPKRNHGPSSRSSGADQNHASLPGMVDRNSFRDAPSLKDLMSANEAAKIQHHLESYQVRVDGQIRNELLHPGNKPWHQDPKPIQKNGKKPEWFHAQIPQPENEIEYVNVPIKQPVEVAKQSVVNVRPNTAYPSSQIQRPTAPPPPRPQSAKPATQKPPSTNPPSGKPQTVNAPHQNLLKAQEESQTVEISCEYQIPTVRVQSAKASKARSAMKNAIQKNSHNPVMNSDRGKSNADIEKKYSKFDQIGTIRDTFRRLKEKRRNAPDSSSNSDQVTQNQTNVQQTQNHEHETSVNHQRNVSNTNNNAKVETVSSFSSADSFNSSLYKQHPPKSGESLTSGEVSSLSSQAEMTADQLEHSGYASDPIAINKNVVVASAKIIDSGFETASISSAIGNHAYSCSCVDEKVNAPCTCQYTSPQKQNSETKTSWSNTDSVSSSLESETTLTQNVISCPDVVPQRLTPTNGPDVLGPDEQYPQKSEKSDRTEPQKTKNNKIFSKMHTTSIMNKKAQKKGVASKRYQELAKRGVPLRVSVVSAKQPSESSDTQTDWSEFDSNYEAEVIEEDPEFADEEEVYSDSDAQDFLDSLDSSSARSSVKAPARIGSFKSGSVVNEVIREVPEESSSTCDEESKGLLRPGEKLVKGFEISSSSASDQPPVAGAGWDEESKIDRMFTKSLTTNKPNSSKDPGMGLDETTIRQIVQNPATNRAQTLGYRPPVPVRKGLDTHHVKYCQEMASKCNLLEYDDLMPAHVDKFQVLRDKLQNEAKLGSVGVQLLDMIQKCWLNDCPPSTGQLVKQLRGPVTETEL</sequence>
<keyword evidence="3" id="KW-1185">Reference proteome</keyword>